<dbReference type="RefSeq" id="WP_132939687.1">
    <property type="nucleotide sequence ID" value="NZ_CP119676.1"/>
</dbReference>
<keyword evidence="3" id="KW-1185">Reference proteome</keyword>
<evidence type="ECO:0008006" key="4">
    <source>
        <dbReference type="Google" id="ProtNLM"/>
    </source>
</evidence>
<name>A0A4R3J7H9_9PROT</name>
<dbReference type="AlphaFoldDB" id="A0A4R3J7H9"/>
<feature type="signal peptide" evidence="1">
    <location>
        <begin position="1"/>
        <end position="26"/>
    </location>
</feature>
<gene>
    <name evidence="2" type="ORF">EDD55_10913</name>
</gene>
<evidence type="ECO:0000313" key="2">
    <source>
        <dbReference type="EMBL" id="TCS60853.1"/>
    </source>
</evidence>
<comment type="caution">
    <text evidence="2">The sequence shown here is derived from an EMBL/GenBank/DDBJ whole genome shotgun (WGS) entry which is preliminary data.</text>
</comment>
<evidence type="ECO:0000313" key="3">
    <source>
        <dbReference type="Proteomes" id="UP000295304"/>
    </source>
</evidence>
<accession>A0A4R3J7H9</accession>
<dbReference type="Proteomes" id="UP000295304">
    <property type="component" value="Unassembled WGS sequence"/>
</dbReference>
<protein>
    <recommendedName>
        <fullName evidence="4">YpeB-like protein with protease inhibitory function</fullName>
    </recommendedName>
</protein>
<proteinExistence type="predicted"/>
<feature type="chain" id="PRO_5020377426" description="YpeB-like protein with protease inhibitory function" evidence="1">
    <location>
        <begin position="27"/>
        <end position="143"/>
    </location>
</feature>
<dbReference type="OrthoDB" id="7366890at2"/>
<evidence type="ECO:0000256" key="1">
    <source>
        <dbReference type="SAM" id="SignalP"/>
    </source>
</evidence>
<dbReference type="EMBL" id="SLZW01000009">
    <property type="protein sequence ID" value="TCS60853.1"/>
    <property type="molecule type" value="Genomic_DNA"/>
</dbReference>
<keyword evidence="1" id="KW-0732">Signal</keyword>
<organism evidence="2 3">
    <name type="scientific">Varunaivibrio sulfuroxidans</name>
    <dbReference type="NCBI Taxonomy" id="1773489"/>
    <lineage>
        <taxon>Bacteria</taxon>
        <taxon>Pseudomonadati</taxon>
        <taxon>Pseudomonadota</taxon>
        <taxon>Alphaproteobacteria</taxon>
        <taxon>Rhodospirillales</taxon>
        <taxon>Magnetovibrionaceae</taxon>
        <taxon>Varunaivibrio</taxon>
    </lineage>
</organism>
<sequence>MKRTHAALAIAAVVGVGALGAATALAHDPQGDWRGGRNGYAMMDRMEMMMKQRGMMGPMMVRHGARGGCDGAGMAKLATPLTVKDVTAQLEKRLEWRGNKRLKVGKVEMTKDKNIVAEIVTVDGSLVRKIEVDPSTGMRHPVN</sequence>
<reference evidence="2 3" key="1">
    <citation type="submission" date="2019-03" db="EMBL/GenBank/DDBJ databases">
        <title>Genomic Encyclopedia of Type Strains, Phase IV (KMG-IV): sequencing the most valuable type-strain genomes for metagenomic binning, comparative biology and taxonomic classification.</title>
        <authorList>
            <person name="Goeker M."/>
        </authorList>
    </citation>
    <scope>NUCLEOTIDE SEQUENCE [LARGE SCALE GENOMIC DNA]</scope>
    <source>
        <strain evidence="2 3">DSM 101688</strain>
    </source>
</reference>